<evidence type="ECO:0000313" key="2">
    <source>
        <dbReference type="Proteomes" id="UP001168540"/>
    </source>
</evidence>
<dbReference type="Proteomes" id="UP001168540">
    <property type="component" value="Unassembled WGS sequence"/>
</dbReference>
<evidence type="ECO:0008006" key="3">
    <source>
        <dbReference type="Google" id="ProtNLM"/>
    </source>
</evidence>
<dbReference type="RefSeq" id="WP_289829577.1">
    <property type="nucleotide sequence ID" value="NZ_JAUEDK010000012.1"/>
</dbReference>
<comment type="caution">
    <text evidence="1">The sequence shown here is derived from an EMBL/GenBank/DDBJ whole genome shotgun (WGS) entry which is preliminary data.</text>
</comment>
<reference evidence="1" key="1">
    <citation type="submission" date="2023-06" db="EMBL/GenBank/DDBJ databases">
        <authorList>
            <person name="Zhang S."/>
        </authorList>
    </citation>
    <scope>NUCLEOTIDE SEQUENCE</scope>
    <source>
        <strain evidence="1">SG2303</strain>
    </source>
</reference>
<sequence length="87" mass="9549">MLCLAGAFGEGAGSATTTGGIFSGGSRQKKCHRVAVARKDETDKKPLCHADSSRTVERDQLQRLAKVSIAIFQKMFIQKSKFFRLDD</sequence>
<proteinExistence type="predicted"/>
<accession>A0ABT7XMH3</accession>
<organism evidence="1 2">
    <name type="scientific">Crenobacter oryzisoli</name>
    <dbReference type="NCBI Taxonomy" id="3056844"/>
    <lineage>
        <taxon>Bacteria</taxon>
        <taxon>Pseudomonadati</taxon>
        <taxon>Pseudomonadota</taxon>
        <taxon>Betaproteobacteria</taxon>
        <taxon>Neisseriales</taxon>
        <taxon>Neisseriaceae</taxon>
        <taxon>Crenobacter</taxon>
    </lineage>
</organism>
<gene>
    <name evidence="1" type="ORF">QU481_08765</name>
</gene>
<dbReference type="EMBL" id="JAUEDK010000012">
    <property type="protein sequence ID" value="MDN0074986.1"/>
    <property type="molecule type" value="Genomic_DNA"/>
</dbReference>
<keyword evidence="2" id="KW-1185">Reference proteome</keyword>
<evidence type="ECO:0000313" key="1">
    <source>
        <dbReference type="EMBL" id="MDN0074986.1"/>
    </source>
</evidence>
<name>A0ABT7XMH3_9NEIS</name>
<protein>
    <recommendedName>
        <fullName evidence="3">Secreted protein</fullName>
    </recommendedName>
</protein>